<dbReference type="AlphaFoldDB" id="A0A4R5DVP2"/>
<keyword evidence="2" id="KW-0732">Signal</keyword>
<sequence length="645" mass="72767">MFRISFLLLLLTPLLVRAQITQRNILSKKYTAADLQSALVPKDQWKPYPKTSEEWKKALPDSVVKSVIQSGEAALATPMPQLSATILMNFVRSGDREEHSAVSFTRRSNLTDLIIAESVENKNRFTEAIMNYVWAICEETFWGVPAHLSTQKAGNGLPDMQDPIVDLFAAETATTLALTDYFIGEKLDKISPLIRKRIYAETNRRIFEPIKNTERYGYLSKTKAVNNWNPWIVSNLLVAELLLENDESKRKDYAYTYMTHMDAYLNGLGEDGGCDEGPSYWFAAGASVFDALETLQSASNGKVNIYDEPLIQKMASYVYKMHIANDYFVNFADADPKLRPDGLMLYRFGRQLKDDNLTQFGLWAFNSFPEAAIAKGRFQRQRKVANLLTLQTLPSTPSTYKPVAHAWFNDIQVLTARTKNGLFLATHGGHNAESHNHNDVGDFIVYVDGEPVIVDAGRGNYTAKTFSSKRYELWFTQSQYHNLPVINGIGEPAGRHFEAQNVTSKIDKKELSLSMDIAKAYAKDAGVQSWKRLVKLDPKKNTIEVADDYLLDADPKSLQQIFMTVCEVNTSNTGKIIFKTPGKKTVSLSYDPQLWTVSSEFPSTEGMEYRSFKTKWDNHPVQRIVLTAKTLTKKGKHGFAIAKSE</sequence>
<gene>
    <name evidence="4" type="ORF">E0F88_09325</name>
</gene>
<organism evidence="4 5">
    <name type="scientific">Dyadobacter psychrotolerans</name>
    <dbReference type="NCBI Taxonomy" id="2541721"/>
    <lineage>
        <taxon>Bacteria</taxon>
        <taxon>Pseudomonadati</taxon>
        <taxon>Bacteroidota</taxon>
        <taxon>Cytophagia</taxon>
        <taxon>Cytophagales</taxon>
        <taxon>Spirosomataceae</taxon>
        <taxon>Dyadobacter</taxon>
    </lineage>
</organism>
<evidence type="ECO:0000259" key="3">
    <source>
        <dbReference type="Pfam" id="PF07940"/>
    </source>
</evidence>
<dbReference type="EMBL" id="SMFL01000003">
    <property type="protein sequence ID" value="TDE16430.1"/>
    <property type="molecule type" value="Genomic_DNA"/>
</dbReference>
<dbReference type="Pfam" id="PF07940">
    <property type="entry name" value="Hepar_II_III_C"/>
    <property type="match status" value="1"/>
</dbReference>
<feature type="signal peptide" evidence="2">
    <location>
        <begin position="1"/>
        <end position="18"/>
    </location>
</feature>
<comment type="caution">
    <text evidence="4">The sequence shown here is derived from an EMBL/GenBank/DDBJ whole genome shotgun (WGS) entry which is preliminary data.</text>
</comment>
<dbReference type="GO" id="GO:0030313">
    <property type="term" value="C:cell envelope"/>
    <property type="evidence" value="ECO:0007669"/>
    <property type="project" value="UniProtKB-SubCell"/>
</dbReference>
<feature type="chain" id="PRO_5020634572" description="Heparinase II/III-like C-terminal domain-containing protein" evidence="2">
    <location>
        <begin position="19"/>
        <end position="645"/>
    </location>
</feature>
<feature type="domain" description="Heparinase II/III-like C-terminal" evidence="3">
    <location>
        <begin position="423"/>
        <end position="630"/>
    </location>
</feature>
<evidence type="ECO:0000313" key="5">
    <source>
        <dbReference type="Proteomes" id="UP000294850"/>
    </source>
</evidence>
<dbReference type="OrthoDB" id="9793856at2"/>
<accession>A0A4R5DVP2</accession>
<reference evidence="4 5" key="1">
    <citation type="submission" date="2019-03" db="EMBL/GenBank/DDBJ databases">
        <title>Dyadobacter AR-3-6 sp. nov., isolated from arctic soil.</title>
        <authorList>
            <person name="Chaudhary D.K."/>
        </authorList>
    </citation>
    <scope>NUCLEOTIDE SEQUENCE [LARGE SCALE GENOMIC DNA]</scope>
    <source>
        <strain evidence="4 5">AR-3-6</strain>
    </source>
</reference>
<dbReference type="RefSeq" id="WP_131957964.1">
    <property type="nucleotide sequence ID" value="NZ_SMFL01000003.1"/>
</dbReference>
<comment type="subcellular location">
    <subcellularLocation>
        <location evidence="1">Cell envelope</location>
    </subcellularLocation>
</comment>
<dbReference type="Proteomes" id="UP000294850">
    <property type="component" value="Unassembled WGS sequence"/>
</dbReference>
<dbReference type="GO" id="GO:0016829">
    <property type="term" value="F:lyase activity"/>
    <property type="evidence" value="ECO:0007669"/>
    <property type="project" value="InterPro"/>
</dbReference>
<name>A0A4R5DVP2_9BACT</name>
<keyword evidence="5" id="KW-1185">Reference proteome</keyword>
<evidence type="ECO:0000256" key="2">
    <source>
        <dbReference type="SAM" id="SignalP"/>
    </source>
</evidence>
<protein>
    <recommendedName>
        <fullName evidence="3">Heparinase II/III-like C-terminal domain-containing protein</fullName>
    </recommendedName>
</protein>
<proteinExistence type="predicted"/>
<dbReference type="InterPro" id="IPR012480">
    <property type="entry name" value="Hepar_II_III_C"/>
</dbReference>
<evidence type="ECO:0000313" key="4">
    <source>
        <dbReference type="EMBL" id="TDE16430.1"/>
    </source>
</evidence>
<evidence type="ECO:0000256" key="1">
    <source>
        <dbReference type="ARBA" id="ARBA00004196"/>
    </source>
</evidence>
<dbReference type="Gene3D" id="2.70.98.70">
    <property type="match status" value="1"/>
</dbReference>
<dbReference type="Gene3D" id="1.50.10.100">
    <property type="entry name" value="Chondroitin AC/alginate lyase"/>
    <property type="match status" value="1"/>
</dbReference>
<dbReference type="SUPFAM" id="SSF48230">
    <property type="entry name" value="Chondroitin AC/alginate lyase"/>
    <property type="match status" value="1"/>
</dbReference>
<dbReference type="InterPro" id="IPR008929">
    <property type="entry name" value="Chondroitin_lyas"/>
</dbReference>